<dbReference type="PROSITE" id="PS51186">
    <property type="entry name" value="GNAT"/>
    <property type="match status" value="1"/>
</dbReference>
<keyword evidence="3" id="KW-0808">Transferase</keyword>
<feature type="domain" description="N-acetyltransferase" evidence="1">
    <location>
        <begin position="1"/>
        <end position="119"/>
    </location>
</feature>
<dbReference type="InterPro" id="IPR031165">
    <property type="entry name" value="GNAT_YJDJ"/>
</dbReference>
<sequence length="119" mass="12869">MSETGKAAAQFETTVTRVTEARPEHYAITFDGERAGLTAYVDQGPDRIFFHTEVDDRFAGHGLGSTLIRAALEDTRAAGLRIVPICPFVAAYVKKHHDFDDLLDPISPAAIAAVEALQG</sequence>
<protein>
    <submittedName>
        <fullName evidence="3">N-acetyltransferase</fullName>
    </submittedName>
</protein>
<dbReference type="InterPro" id="IPR045057">
    <property type="entry name" value="Gcn5-rel_NAT"/>
</dbReference>
<name>A0A7D6VBA1_9NOCA</name>
<reference evidence="3 4" key="1">
    <citation type="submission" date="2020-07" db="EMBL/GenBank/DDBJ databases">
        <authorList>
            <person name="Zhuang K."/>
            <person name="Ran Y."/>
        </authorList>
    </citation>
    <scope>NUCLEOTIDE SEQUENCE [LARGE SCALE GENOMIC DNA]</scope>
    <source>
        <strain evidence="3 4">WCH-YHL-001</strain>
    </source>
</reference>
<dbReference type="InterPro" id="IPR016181">
    <property type="entry name" value="Acyl_CoA_acyltransferase"/>
</dbReference>
<dbReference type="SUPFAM" id="SSF55729">
    <property type="entry name" value="Acyl-CoA N-acyltransferases (Nat)"/>
    <property type="match status" value="1"/>
</dbReference>
<evidence type="ECO:0000313" key="3">
    <source>
        <dbReference type="EMBL" id="QLY30162.1"/>
    </source>
</evidence>
<dbReference type="AlphaFoldDB" id="A0A7D6VBA1"/>
<evidence type="ECO:0000259" key="2">
    <source>
        <dbReference type="PROSITE" id="PS51729"/>
    </source>
</evidence>
<keyword evidence="4" id="KW-1185">Reference proteome</keyword>
<organism evidence="3 4">
    <name type="scientific">Nocardia huaxiensis</name>
    <dbReference type="NCBI Taxonomy" id="2755382"/>
    <lineage>
        <taxon>Bacteria</taxon>
        <taxon>Bacillati</taxon>
        <taxon>Actinomycetota</taxon>
        <taxon>Actinomycetes</taxon>
        <taxon>Mycobacteriales</taxon>
        <taxon>Nocardiaceae</taxon>
        <taxon>Nocardia</taxon>
    </lineage>
</organism>
<proteinExistence type="predicted"/>
<dbReference type="GO" id="GO:0016747">
    <property type="term" value="F:acyltransferase activity, transferring groups other than amino-acyl groups"/>
    <property type="evidence" value="ECO:0007669"/>
    <property type="project" value="InterPro"/>
</dbReference>
<dbReference type="PROSITE" id="PS51729">
    <property type="entry name" value="GNAT_YJDJ"/>
    <property type="match status" value="1"/>
</dbReference>
<gene>
    <name evidence="3" type="ORF">H0264_34190</name>
</gene>
<feature type="domain" description="N-acetyltransferase" evidence="2">
    <location>
        <begin position="18"/>
        <end position="104"/>
    </location>
</feature>
<evidence type="ECO:0000259" key="1">
    <source>
        <dbReference type="PROSITE" id="PS51186"/>
    </source>
</evidence>
<dbReference type="Proteomes" id="UP000515512">
    <property type="component" value="Chromosome"/>
</dbReference>
<dbReference type="EMBL" id="CP059399">
    <property type="protein sequence ID" value="QLY30162.1"/>
    <property type="molecule type" value="Genomic_DNA"/>
</dbReference>
<accession>A0A7D6VBA1</accession>
<dbReference type="Pfam" id="PF14542">
    <property type="entry name" value="Acetyltransf_CG"/>
    <property type="match status" value="1"/>
</dbReference>
<dbReference type="PANTHER" id="PTHR31435:SF10">
    <property type="entry name" value="BSR4717 PROTEIN"/>
    <property type="match status" value="1"/>
</dbReference>
<dbReference type="InterPro" id="IPR000182">
    <property type="entry name" value="GNAT_dom"/>
</dbReference>
<dbReference type="KEGG" id="nhu:H0264_34190"/>
<dbReference type="PANTHER" id="PTHR31435">
    <property type="entry name" value="PROTEIN NATD1"/>
    <property type="match status" value="1"/>
</dbReference>
<dbReference type="RefSeq" id="WP_181581361.1">
    <property type="nucleotide sequence ID" value="NZ_CP059399.1"/>
</dbReference>
<dbReference type="Gene3D" id="3.40.630.30">
    <property type="match status" value="1"/>
</dbReference>
<evidence type="ECO:0000313" key="4">
    <source>
        <dbReference type="Proteomes" id="UP000515512"/>
    </source>
</evidence>